<gene>
    <name evidence="1" type="ORF">WOLCODRAFT_146235</name>
</gene>
<name>A0A2H3JK42_WOLCO</name>
<dbReference type="EMBL" id="KB467876">
    <property type="protein sequence ID" value="PCH36377.1"/>
    <property type="molecule type" value="Genomic_DNA"/>
</dbReference>
<evidence type="ECO:0000313" key="1">
    <source>
        <dbReference type="EMBL" id="PCH36377.1"/>
    </source>
</evidence>
<organism evidence="1 2">
    <name type="scientific">Wolfiporia cocos (strain MD-104)</name>
    <name type="common">Brown rot fungus</name>
    <dbReference type="NCBI Taxonomy" id="742152"/>
    <lineage>
        <taxon>Eukaryota</taxon>
        <taxon>Fungi</taxon>
        <taxon>Dikarya</taxon>
        <taxon>Basidiomycota</taxon>
        <taxon>Agaricomycotina</taxon>
        <taxon>Agaricomycetes</taxon>
        <taxon>Polyporales</taxon>
        <taxon>Phaeolaceae</taxon>
        <taxon>Wolfiporia</taxon>
    </lineage>
</organism>
<proteinExistence type="predicted"/>
<dbReference type="Proteomes" id="UP000218811">
    <property type="component" value="Unassembled WGS sequence"/>
</dbReference>
<reference evidence="1 2" key="1">
    <citation type="journal article" date="2012" name="Science">
        <title>The Paleozoic origin of enzymatic lignin decomposition reconstructed from 31 fungal genomes.</title>
        <authorList>
            <person name="Floudas D."/>
            <person name="Binder M."/>
            <person name="Riley R."/>
            <person name="Barry K."/>
            <person name="Blanchette R.A."/>
            <person name="Henrissat B."/>
            <person name="Martinez A.T."/>
            <person name="Otillar R."/>
            <person name="Spatafora J.W."/>
            <person name="Yadav J.S."/>
            <person name="Aerts A."/>
            <person name="Benoit I."/>
            <person name="Boyd A."/>
            <person name="Carlson A."/>
            <person name="Copeland A."/>
            <person name="Coutinho P.M."/>
            <person name="de Vries R.P."/>
            <person name="Ferreira P."/>
            <person name="Findley K."/>
            <person name="Foster B."/>
            <person name="Gaskell J."/>
            <person name="Glotzer D."/>
            <person name="Gorecki P."/>
            <person name="Heitman J."/>
            <person name="Hesse C."/>
            <person name="Hori C."/>
            <person name="Igarashi K."/>
            <person name="Jurgens J.A."/>
            <person name="Kallen N."/>
            <person name="Kersten P."/>
            <person name="Kohler A."/>
            <person name="Kuees U."/>
            <person name="Kumar T.K.A."/>
            <person name="Kuo A."/>
            <person name="LaButti K."/>
            <person name="Larrondo L.F."/>
            <person name="Lindquist E."/>
            <person name="Ling A."/>
            <person name="Lombard V."/>
            <person name="Lucas S."/>
            <person name="Lundell T."/>
            <person name="Martin R."/>
            <person name="McLaughlin D.J."/>
            <person name="Morgenstern I."/>
            <person name="Morin E."/>
            <person name="Murat C."/>
            <person name="Nagy L.G."/>
            <person name="Nolan M."/>
            <person name="Ohm R.A."/>
            <person name="Patyshakuliyeva A."/>
            <person name="Rokas A."/>
            <person name="Ruiz-Duenas F.J."/>
            <person name="Sabat G."/>
            <person name="Salamov A."/>
            <person name="Samejima M."/>
            <person name="Schmutz J."/>
            <person name="Slot J.C."/>
            <person name="St John F."/>
            <person name="Stenlid J."/>
            <person name="Sun H."/>
            <person name="Sun S."/>
            <person name="Syed K."/>
            <person name="Tsang A."/>
            <person name="Wiebenga A."/>
            <person name="Young D."/>
            <person name="Pisabarro A."/>
            <person name="Eastwood D.C."/>
            <person name="Martin F."/>
            <person name="Cullen D."/>
            <person name="Grigoriev I.V."/>
            <person name="Hibbett D.S."/>
        </authorList>
    </citation>
    <scope>NUCLEOTIDE SEQUENCE [LARGE SCALE GENOMIC DNA]</scope>
    <source>
        <strain evidence="1 2">MD-104</strain>
    </source>
</reference>
<keyword evidence="2" id="KW-1185">Reference proteome</keyword>
<sequence length="294" mass="32201">MSSVIDLLLGIEQAVASVISVTVRLEEMMYATEEISREKLDDFFDDLEWVLDELFEDLMAGFAARDGVSNLEERLASASDLGAWATEAINTFGNSYGIPDATRNRYVGELYPYITYLVLKFGEISEQHPRLLKALLVDIVRRDRELDEFRTTHSSEQASQPTSVAVSDNTGLGLPVGQYAMQLYHSVRKFIEDLLSGAFEAFHATAKSLASDIITFAKDVHRATTAFWDGDQGLAESATDIAESLGGIVKHNLNVETLLAIVVPILNPVFVVLPGPLGLEGEQQGGLSVTWAGE</sequence>
<accession>A0A2H3JK42</accession>
<protein>
    <submittedName>
        <fullName evidence="1">Uncharacterized protein</fullName>
    </submittedName>
</protein>
<dbReference type="AlphaFoldDB" id="A0A2H3JK42"/>
<evidence type="ECO:0000313" key="2">
    <source>
        <dbReference type="Proteomes" id="UP000218811"/>
    </source>
</evidence>